<keyword evidence="1" id="KW-0472">Membrane</keyword>
<reference evidence="2" key="1">
    <citation type="submission" date="2024-07" db="EMBL/GenBank/DDBJ databases">
        <title>Whole genome sequence of bacterial strains from algal surface.</title>
        <authorList>
            <person name="Kumar P."/>
        </authorList>
    </citation>
    <scope>NUCLEOTIDE SEQUENCE</scope>
    <source>
        <strain evidence="2">PP-1MA</strain>
    </source>
</reference>
<sequence length="151" mass="17371">MKKEFSGYILSFISILVGVIVSWHFYDKSQQYRNPIYAVDDYPRTVLDFNDGDRDLPLKVISNTGEPIHEDIYIATHYFWNAGQKPILDTDILEPFRIRFNPKEVTILDVSISKSSRPVVSCEITQIDSSTFQVAYRIMENNDGCAVIPPF</sequence>
<organism evidence="2">
    <name type="scientific">Pseudidiomarina sp. PP-1MA</name>
    <dbReference type="NCBI Taxonomy" id="3237706"/>
    <lineage>
        <taxon>Bacteria</taxon>
        <taxon>Pseudomonadati</taxon>
        <taxon>Pseudomonadota</taxon>
        <taxon>Gammaproteobacteria</taxon>
        <taxon>Alteromonadales</taxon>
        <taxon>Idiomarinaceae</taxon>
        <taxon>Pseudidiomarina</taxon>
    </lineage>
</organism>
<dbReference type="RefSeq" id="WP_369743047.1">
    <property type="nucleotide sequence ID" value="NZ_CP165718.1"/>
</dbReference>
<keyword evidence="1" id="KW-1133">Transmembrane helix</keyword>
<name>A0AB39XBI5_9GAMM</name>
<feature type="transmembrane region" description="Helical" evidence="1">
    <location>
        <begin position="7"/>
        <end position="26"/>
    </location>
</feature>
<proteinExistence type="predicted"/>
<gene>
    <name evidence="2" type="ORF">AB8S08_00600</name>
</gene>
<evidence type="ECO:0000256" key="1">
    <source>
        <dbReference type="SAM" id="Phobius"/>
    </source>
</evidence>
<evidence type="ECO:0008006" key="3">
    <source>
        <dbReference type="Google" id="ProtNLM"/>
    </source>
</evidence>
<protein>
    <recommendedName>
        <fullName evidence="3">FixH protein</fullName>
    </recommendedName>
</protein>
<dbReference type="AlphaFoldDB" id="A0AB39XBI5"/>
<accession>A0AB39XBI5</accession>
<keyword evidence="1" id="KW-0812">Transmembrane</keyword>
<evidence type="ECO:0000313" key="2">
    <source>
        <dbReference type="EMBL" id="XDV09738.1"/>
    </source>
</evidence>
<dbReference type="EMBL" id="CP165718">
    <property type="protein sequence ID" value="XDV09738.1"/>
    <property type="molecule type" value="Genomic_DNA"/>
</dbReference>